<evidence type="ECO:0000313" key="3">
    <source>
        <dbReference type="Proteomes" id="UP001219525"/>
    </source>
</evidence>
<dbReference type="AlphaFoldDB" id="A0AAD6UMU9"/>
<organism evidence="2 3">
    <name type="scientific">Mycena pura</name>
    <dbReference type="NCBI Taxonomy" id="153505"/>
    <lineage>
        <taxon>Eukaryota</taxon>
        <taxon>Fungi</taxon>
        <taxon>Dikarya</taxon>
        <taxon>Basidiomycota</taxon>
        <taxon>Agaricomycotina</taxon>
        <taxon>Agaricomycetes</taxon>
        <taxon>Agaricomycetidae</taxon>
        <taxon>Agaricales</taxon>
        <taxon>Marasmiineae</taxon>
        <taxon>Mycenaceae</taxon>
        <taxon>Mycena</taxon>
    </lineage>
</organism>
<evidence type="ECO:0000313" key="2">
    <source>
        <dbReference type="EMBL" id="KAJ7189903.1"/>
    </source>
</evidence>
<gene>
    <name evidence="2" type="ORF">GGX14DRAFT_408424</name>
</gene>
<accession>A0AAD6UMU9</accession>
<feature type="region of interest" description="Disordered" evidence="1">
    <location>
        <begin position="231"/>
        <end position="250"/>
    </location>
</feature>
<protein>
    <submittedName>
        <fullName evidence="2">Uncharacterized protein</fullName>
    </submittedName>
</protein>
<evidence type="ECO:0000256" key="1">
    <source>
        <dbReference type="SAM" id="MobiDB-lite"/>
    </source>
</evidence>
<dbReference type="EMBL" id="JARJCW010000162">
    <property type="protein sequence ID" value="KAJ7189903.1"/>
    <property type="molecule type" value="Genomic_DNA"/>
</dbReference>
<comment type="caution">
    <text evidence="2">The sequence shown here is derived from an EMBL/GenBank/DDBJ whole genome shotgun (WGS) entry which is preliminary data.</text>
</comment>
<reference evidence="2" key="1">
    <citation type="submission" date="2023-03" db="EMBL/GenBank/DDBJ databases">
        <title>Massive genome expansion in bonnet fungi (Mycena s.s.) driven by repeated elements and novel gene families across ecological guilds.</title>
        <authorList>
            <consortium name="Lawrence Berkeley National Laboratory"/>
            <person name="Harder C.B."/>
            <person name="Miyauchi S."/>
            <person name="Viragh M."/>
            <person name="Kuo A."/>
            <person name="Thoen E."/>
            <person name="Andreopoulos B."/>
            <person name="Lu D."/>
            <person name="Skrede I."/>
            <person name="Drula E."/>
            <person name="Henrissat B."/>
            <person name="Morin E."/>
            <person name="Kohler A."/>
            <person name="Barry K."/>
            <person name="LaButti K."/>
            <person name="Morin E."/>
            <person name="Salamov A."/>
            <person name="Lipzen A."/>
            <person name="Mereny Z."/>
            <person name="Hegedus B."/>
            <person name="Baldrian P."/>
            <person name="Stursova M."/>
            <person name="Weitz H."/>
            <person name="Taylor A."/>
            <person name="Grigoriev I.V."/>
            <person name="Nagy L.G."/>
            <person name="Martin F."/>
            <person name="Kauserud H."/>
        </authorList>
    </citation>
    <scope>NUCLEOTIDE SEQUENCE</scope>
    <source>
        <strain evidence="2">9144</strain>
    </source>
</reference>
<proteinExistence type="predicted"/>
<dbReference type="Proteomes" id="UP001219525">
    <property type="component" value="Unassembled WGS sequence"/>
</dbReference>
<name>A0AAD6UMU9_9AGAR</name>
<keyword evidence="3" id="KW-1185">Reference proteome</keyword>
<sequence length="250" mass="26479">MAASSGQDISVGAGHFRGTAPWRGRRHRLGGTSLLGRDILEDTAWRHCLGRTSVLGRDILGGQCLGRGGSFGDSASAGAVALWRRDISVGAGHFRGTSPRRHCGGGTSVLGRDIFGGQCLSSIVGGGTSVLGWDILGGHCMTASSVRDISVGAGHFKGTVPRRGRRHHRGQDISVGAGHFRGTAPRRAAAASWGWDISYTTIGLIEIYKKALNREGHGYGFRYKSVNPDPYLKNPNPNPRVHGLFTGCPK</sequence>